<evidence type="ECO:0000256" key="5">
    <source>
        <dbReference type="ARBA" id="ARBA00023136"/>
    </source>
</evidence>
<dbReference type="Proteomes" id="UP001432027">
    <property type="component" value="Unassembled WGS sequence"/>
</dbReference>
<dbReference type="PANTHER" id="PTHR22945">
    <property type="entry name" value="SERPENTINE RECEPTOR, CLASS D DELTA"/>
    <property type="match status" value="1"/>
</dbReference>
<feature type="transmembrane region" description="Helical" evidence="6">
    <location>
        <begin position="96"/>
        <end position="118"/>
    </location>
</feature>
<gene>
    <name evidence="7" type="ORF">PENTCL1PPCAC_4068</name>
</gene>
<evidence type="ECO:0008006" key="9">
    <source>
        <dbReference type="Google" id="ProtNLM"/>
    </source>
</evidence>
<comment type="subcellular location">
    <subcellularLocation>
        <location evidence="1">Membrane</location>
        <topology evidence="1">Multi-pass membrane protein</topology>
    </subcellularLocation>
</comment>
<reference evidence="7" key="1">
    <citation type="submission" date="2023-10" db="EMBL/GenBank/DDBJ databases">
        <title>Genome assembly of Pristionchus species.</title>
        <authorList>
            <person name="Yoshida K."/>
            <person name="Sommer R.J."/>
        </authorList>
    </citation>
    <scope>NUCLEOTIDE SEQUENCE</scope>
    <source>
        <strain evidence="7">RS0144</strain>
    </source>
</reference>
<dbReference type="InterPro" id="IPR050920">
    <property type="entry name" value="Nematode_rcpt-like_delta"/>
</dbReference>
<sequence length="184" mass="20979">MIHGHAHYCIMLAVCFSFRYYVMLNQPPSIRFTIAAVIVIYLPTAIIFYLFSQTPIFDPAIAREILDPDGASHMFPSDVIVTGVVNIFDPYCFPGLIWICAPCVPCYMVIQFVGRLMYRSLAANISHMSDKTRSIHREILQGLICQACLPAFYSFGITLYIIRENIKQGSRETVCREKKFSNTF</sequence>
<keyword evidence="8" id="KW-1185">Reference proteome</keyword>
<comment type="caution">
    <text evidence="7">The sequence shown here is derived from an EMBL/GenBank/DDBJ whole genome shotgun (WGS) entry which is preliminary data.</text>
</comment>
<evidence type="ECO:0000256" key="2">
    <source>
        <dbReference type="ARBA" id="ARBA00009166"/>
    </source>
</evidence>
<dbReference type="PANTHER" id="PTHR22945:SF40">
    <property type="entry name" value="SERPENTINE RECEPTOR, CLASS D (DELTA)-RELATED"/>
    <property type="match status" value="1"/>
</dbReference>
<feature type="transmembrane region" description="Helical" evidence="6">
    <location>
        <begin position="6"/>
        <end position="22"/>
    </location>
</feature>
<name>A0AAV5SIA6_9BILA</name>
<dbReference type="GO" id="GO:0016020">
    <property type="term" value="C:membrane"/>
    <property type="evidence" value="ECO:0007669"/>
    <property type="project" value="UniProtKB-SubCell"/>
</dbReference>
<evidence type="ECO:0000313" key="7">
    <source>
        <dbReference type="EMBL" id="GMS81893.1"/>
    </source>
</evidence>
<comment type="similarity">
    <text evidence="2">Belongs to the nematode receptor-like protein srd family.</text>
</comment>
<dbReference type="Pfam" id="PF10317">
    <property type="entry name" value="7TM_GPCR_Srd"/>
    <property type="match status" value="1"/>
</dbReference>
<proteinExistence type="inferred from homology"/>
<protein>
    <recommendedName>
        <fullName evidence="9">G protein-coupled receptor</fullName>
    </recommendedName>
</protein>
<evidence type="ECO:0000256" key="1">
    <source>
        <dbReference type="ARBA" id="ARBA00004141"/>
    </source>
</evidence>
<dbReference type="EMBL" id="BTSX01000001">
    <property type="protein sequence ID" value="GMS81893.1"/>
    <property type="molecule type" value="Genomic_DNA"/>
</dbReference>
<keyword evidence="5 6" id="KW-0472">Membrane</keyword>
<accession>A0AAV5SIA6</accession>
<dbReference type="AlphaFoldDB" id="A0AAV5SIA6"/>
<organism evidence="7 8">
    <name type="scientific">Pristionchus entomophagus</name>
    <dbReference type="NCBI Taxonomy" id="358040"/>
    <lineage>
        <taxon>Eukaryota</taxon>
        <taxon>Metazoa</taxon>
        <taxon>Ecdysozoa</taxon>
        <taxon>Nematoda</taxon>
        <taxon>Chromadorea</taxon>
        <taxon>Rhabditida</taxon>
        <taxon>Rhabditina</taxon>
        <taxon>Diplogasteromorpha</taxon>
        <taxon>Diplogasteroidea</taxon>
        <taxon>Neodiplogasteridae</taxon>
        <taxon>Pristionchus</taxon>
    </lineage>
</organism>
<keyword evidence="4 6" id="KW-1133">Transmembrane helix</keyword>
<dbReference type="InterPro" id="IPR019421">
    <property type="entry name" value="7TM_GPCR_serpentine_rcpt_Srd"/>
</dbReference>
<evidence type="ECO:0000256" key="4">
    <source>
        <dbReference type="ARBA" id="ARBA00022989"/>
    </source>
</evidence>
<feature type="transmembrane region" description="Helical" evidence="6">
    <location>
        <begin position="29"/>
        <end position="51"/>
    </location>
</feature>
<evidence type="ECO:0000256" key="3">
    <source>
        <dbReference type="ARBA" id="ARBA00022692"/>
    </source>
</evidence>
<evidence type="ECO:0000256" key="6">
    <source>
        <dbReference type="SAM" id="Phobius"/>
    </source>
</evidence>
<keyword evidence="3 6" id="KW-0812">Transmembrane</keyword>
<feature type="transmembrane region" description="Helical" evidence="6">
    <location>
        <begin position="139"/>
        <end position="162"/>
    </location>
</feature>
<evidence type="ECO:0000313" key="8">
    <source>
        <dbReference type="Proteomes" id="UP001432027"/>
    </source>
</evidence>